<dbReference type="AlphaFoldDB" id="A0A6I6IRY9"/>
<feature type="domain" description="Sialidase" evidence="1">
    <location>
        <begin position="69"/>
        <end position="340"/>
    </location>
</feature>
<dbReference type="RefSeq" id="WP_157708197.1">
    <property type="nucleotide sequence ID" value="NZ_CP034348.1"/>
</dbReference>
<dbReference type="InterPro" id="IPR036278">
    <property type="entry name" value="Sialidase_sf"/>
</dbReference>
<reference evidence="3" key="1">
    <citation type="submission" date="2018-12" db="EMBL/GenBank/DDBJ databases">
        <title>Complete genome sequence of Roseovarius sp. MME-070.</title>
        <authorList>
            <person name="Nam Y.-D."/>
            <person name="Kang J."/>
            <person name="Chung W.-H."/>
            <person name="Park Y.S."/>
        </authorList>
    </citation>
    <scope>NUCLEOTIDE SEQUENCE [LARGE SCALE GENOMIC DNA]</scope>
    <source>
        <strain evidence="3">MME-070</strain>
    </source>
</reference>
<gene>
    <name evidence="2" type="ORF">EI983_15060</name>
</gene>
<dbReference type="OrthoDB" id="41724at2"/>
<evidence type="ECO:0000313" key="3">
    <source>
        <dbReference type="Proteomes" id="UP000428330"/>
    </source>
</evidence>
<organism evidence="2 3">
    <name type="scientific">Roseovarius faecimaris</name>
    <dbReference type="NCBI Taxonomy" id="2494550"/>
    <lineage>
        <taxon>Bacteria</taxon>
        <taxon>Pseudomonadati</taxon>
        <taxon>Pseudomonadota</taxon>
        <taxon>Alphaproteobacteria</taxon>
        <taxon>Rhodobacterales</taxon>
        <taxon>Roseobacteraceae</taxon>
        <taxon>Roseovarius</taxon>
    </lineage>
</organism>
<proteinExistence type="predicted"/>
<dbReference type="PANTHER" id="PTHR43752">
    <property type="entry name" value="BNR/ASP-BOX REPEAT FAMILY PROTEIN"/>
    <property type="match status" value="1"/>
</dbReference>
<evidence type="ECO:0000313" key="2">
    <source>
        <dbReference type="EMBL" id="QGX99515.1"/>
    </source>
</evidence>
<dbReference type="CDD" id="cd15482">
    <property type="entry name" value="Sialidase_non-viral"/>
    <property type="match status" value="1"/>
</dbReference>
<dbReference type="SUPFAM" id="SSF50939">
    <property type="entry name" value="Sialidases"/>
    <property type="match status" value="1"/>
</dbReference>
<dbReference type="KEGG" id="rom:EI983_15060"/>
<sequence>MEGVLIQIMALVSLGLTVLAWRREPRLVWRFVPPETVTPVDAARFEKIFDYTAETGQAHSPAILLDDGDVVLAWFEGSEEAQADVDIRGVRLCPGTQGWKTVGPDLMMTRGELSDAFTPDQLVVTLGNTVQDDANPHSLFATVVSVGGWAMASIARVRMGPRGPALAEKLSLSPFLNRSYLVKSPMVAMADGTYALPAYFEMGATYGSFIRFDRHGRVCDARRMTGQRTKPIQPMVVPLNETDAVAFLRNFEPGGRLLISGSEDGGQSWSVAQPIDIANPSAPVAALALGNGLVLMAMNDQPAAADTLRLVLSEDEGLTWRVLKELEKDGGDARYPMLRRLGEDGFVLSYSHGTKRGIRAFYFNMAWVLEQ</sequence>
<protein>
    <recommendedName>
        <fullName evidence="1">Sialidase domain-containing protein</fullName>
    </recommendedName>
</protein>
<name>A0A6I6IRY9_9RHOB</name>
<dbReference type="EMBL" id="CP034348">
    <property type="protein sequence ID" value="QGX99515.1"/>
    <property type="molecule type" value="Genomic_DNA"/>
</dbReference>
<dbReference type="PANTHER" id="PTHR43752:SF2">
    <property type="entry name" value="BNR_ASP-BOX REPEAT FAMILY PROTEIN"/>
    <property type="match status" value="1"/>
</dbReference>
<evidence type="ECO:0000259" key="1">
    <source>
        <dbReference type="Pfam" id="PF13088"/>
    </source>
</evidence>
<keyword evidence="3" id="KW-1185">Reference proteome</keyword>
<dbReference type="InterPro" id="IPR011040">
    <property type="entry name" value="Sialidase"/>
</dbReference>
<dbReference type="Gene3D" id="2.120.10.10">
    <property type="match status" value="1"/>
</dbReference>
<accession>A0A6I6IRY9</accession>
<dbReference type="Pfam" id="PF13088">
    <property type="entry name" value="BNR_2"/>
    <property type="match status" value="1"/>
</dbReference>
<dbReference type="Proteomes" id="UP000428330">
    <property type="component" value="Chromosome"/>
</dbReference>